<dbReference type="SUPFAM" id="SSF53474">
    <property type="entry name" value="alpha/beta-Hydrolases"/>
    <property type="match status" value="1"/>
</dbReference>
<dbReference type="Pfam" id="PF07819">
    <property type="entry name" value="PGAP1"/>
    <property type="match status" value="1"/>
</dbReference>
<dbReference type="AlphaFoldDB" id="A0A1T4RM56"/>
<dbReference type="EMBL" id="FUWU01000080">
    <property type="protein sequence ID" value="SKA17085.1"/>
    <property type="molecule type" value="Genomic_DNA"/>
</dbReference>
<dbReference type="Proteomes" id="UP000190449">
    <property type="component" value="Unassembled WGS sequence"/>
</dbReference>
<evidence type="ECO:0000259" key="1">
    <source>
        <dbReference type="Pfam" id="PF07819"/>
    </source>
</evidence>
<name>A0A1T4RM56_9BACT</name>
<dbReference type="RefSeq" id="WP_144319712.1">
    <property type="nucleotide sequence ID" value="NZ_FUWU01000080.1"/>
</dbReference>
<dbReference type="InterPro" id="IPR012908">
    <property type="entry name" value="PGAP1-ab_dom-like"/>
</dbReference>
<organism evidence="2 3">
    <name type="scientific">Fibrobacter intestinalis</name>
    <dbReference type="NCBI Taxonomy" id="28122"/>
    <lineage>
        <taxon>Bacteria</taxon>
        <taxon>Pseudomonadati</taxon>
        <taxon>Fibrobacterota</taxon>
        <taxon>Fibrobacteria</taxon>
        <taxon>Fibrobacterales</taxon>
        <taxon>Fibrobacteraceae</taxon>
        <taxon>Fibrobacter</taxon>
    </lineage>
</organism>
<feature type="domain" description="GPI inositol-deacylase PGAP1-like alpha/beta" evidence="1">
    <location>
        <begin position="185"/>
        <end position="251"/>
    </location>
</feature>
<accession>A0A1T4RM56</accession>
<evidence type="ECO:0000313" key="3">
    <source>
        <dbReference type="Proteomes" id="UP000190449"/>
    </source>
</evidence>
<protein>
    <submittedName>
        <fullName evidence="2">PGAP1-like protein</fullName>
    </submittedName>
</protein>
<dbReference type="STRING" id="28122.SAMN02745108_02770"/>
<proteinExistence type="predicted"/>
<evidence type="ECO:0000313" key="2">
    <source>
        <dbReference type="EMBL" id="SKA17085.1"/>
    </source>
</evidence>
<dbReference type="InterPro" id="IPR029058">
    <property type="entry name" value="AB_hydrolase_fold"/>
</dbReference>
<dbReference type="GO" id="GO:0016788">
    <property type="term" value="F:hydrolase activity, acting on ester bonds"/>
    <property type="evidence" value="ECO:0007669"/>
    <property type="project" value="InterPro"/>
</dbReference>
<sequence>MKRIVCYIALITFSICFGKPMESIERYNIILVHGAADSLSGMDCKANDLYEAYSYYNPDKDEVFGRIKGYVQESGALWWKDESRSTATGMMKTLPDWINEKILDGDVNDRFGIYLNRPFLNPANTPIVNGGEIGNRKWKGRDNCKVRRSLLEEAEEMRSHGRDSLLLLRKGASIYRGYEDSVGYHTHRNILIAHSMGGLASREYVQGDDYNGDVDKVIMLDSPHKGTYSLDGLLYMKHYVTTKAAQTYTQMALVSGLAWILGKNDIVMNQTALMAVATGMTSTNVVNGLVDAIVDLALGYGFEDGDPLANYVVPGSSDLEKLNGKEWNDKSPMYRVLYGVGGLTFGSNKEYLQRYFSVMIPEGLFAMVKNIVAQISHTEIDNPAYWNNIVAGGALGLLGGLSLSDQGSILIPHWSGAGENVRVFDAPGADVVKVPFAANENVDNSNTVTTLLGIQSATIAGLYASEALNVFSPAAVAAAKTGLAVSAGAAMAAFIGPATIEAIKDMTENHKNPSQDYWHEKQKSKKNSYTKILGGSESVESYLLEDFLYEKPFVNLAVNNENDWTESIDSTKMDSLGLYGKNGGLAVKPMEAIRNAPLRFRSSSDWSRMGVKVDRWERVDGLTPDGELAPKSVPIRHMERYAAPSIAVDDWIEKYSFVVDDLMPHRLRQIRMNFNYQEEIAWECDISKDAQASDACVVYKRSGGGEWAVDSSVGDSGRVRHPVQKNGIFDFEPRKYGYDNLLLLQKDNQNTVTVSTVNKIGLSNTQRFYYLFKATDNLLEPLWPLPGVAVNRVSGFRAHASVLGYQGFSVVSARDAIFQDTSLPSPSSFLPMTRVPSGNRDAIFTSEREMSGLSGGYVWQFRTVTMDSVGGTLDSSDFYNVPFTVDTVPPSFR</sequence>
<gene>
    <name evidence="2" type="ORF">SAMN02745108_02770</name>
</gene>
<feature type="non-terminal residue" evidence="2">
    <location>
        <position position="893"/>
    </location>
</feature>
<dbReference type="Gene3D" id="3.40.50.1820">
    <property type="entry name" value="alpha/beta hydrolase"/>
    <property type="match status" value="1"/>
</dbReference>
<reference evidence="2 3" key="1">
    <citation type="submission" date="2017-02" db="EMBL/GenBank/DDBJ databases">
        <authorList>
            <person name="Peterson S.W."/>
        </authorList>
    </citation>
    <scope>NUCLEOTIDE SEQUENCE [LARGE SCALE GENOMIC DNA]</scope>
    <source>
        <strain evidence="2 3">ATCC 43854</strain>
    </source>
</reference>